<dbReference type="PROSITE" id="PS51160">
    <property type="entry name" value="ACYLPHOSPHATASE_3"/>
    <property type="match status" value="1"/>
</dbReference>
<dbReference type="InterPro" id="IPR017968">
    <property type="entry name" value="Acylphosphatase_CS"/>
</dbReference>
<dbReference type="EC" id="3.6.1.7" evidence="2 5"/>
<evidence type="ECO:0000256" key="2">
    <source>
        <dbReference type="ARBA" id="ARBA00012150"/>
    </source>
</evidence>
<dbReference type="SUPFAM" id="SSF54975">
    <property type="entry name" value="Acylphosphatase/BLUF domain-like"/>
    <property type="match status" value="1"/>
</dbReference>
<reference evidence="9 10" key="1">
    <citation type="submission" date="2018-02" db="EMBL/GenBank/DDBJ databases">
        <title>Genomic Encyclopedia of Archaeal and Bacterial Type Strains, Phase II (KMG-II): from individual species to whole genera.</title>
        <authorList>
            <person name="Goeker M."/>
        </authorList>
    </citation>
    <scope>NUCLEOTIDE SEQUENCE [LARGE SCALE GENOMIC DNA]</scope>
    <source>
        <strain evidence="9 10">DSM 3808</strain>
    </source>
</reference>
<dbReference type="PROSITE" id="PS00151">
    <property type="entry name" value="ACYLPHOSPHATASE_2"/>
    <property type="match status" value="1"/>
</dbReference>
<sequence length="91" mass="10906">MHREIIREHIYVDGRVQGVGFRFRTMQFATQLKLTGWVRNLDDGRVEMEVQGEREKIDHLFEILRGERFIEIHQCEVDLIPVKHESGFQVR</sequence>
<evidence type="ECO:0000256" key="3">
    <source>
        <dbReference type="ARBA" id="ARBA00015991"/>
    </source>
</evidence>
<dbReference type="InterPro" id="IPR020456">
    <property type="entry name" value="Acylphosphatase"/>
</dbReference>
<dbReference type="PANTHER" id="PTHR47268">
    <property type="entry name" value="ACYLPHOSPHATASE"/>
    <property type="match status" value="1"/>
</dbReference>
<protein>
    <recommendedName>
        <fullName evidence="3 5">Acylphosphatase</fullName>
        <ecNumber evidence="2 5">3.6.1.7</ecNumber>
    </recommendedName>
</protein>
<evidence type="ECO:0000259" key="8">
    <source>
        <dbReference type="PROSITE" id="PS51160"/>
    </source>
</evidence>
<evidence type="ECO:0000313" key="10">
    <source>
        <dbReference type="Proteomes" id="UP000237749"/>
    </source>
</evidence>
<keyword evidence="5 6" id="KW-0378">Hydrolase</keyword>
<dbReference type="Pfam" id="PF00708">
    <property type="entry name" value="Acylphosphatase"/>
    <property type="match status" value="1"/>
</dbReference>
<dbReference type="PROSITE" id="PS00150">
    <property type="entry name" value="ACYLPHOSPHATASE_1"/>
    <property type="match status" value="1"/>
</dbReference>
<dbReference type="InterPro" id="IPR036046">
    <property type="entry name" value="Acylphosphatase-like_dom_sf"/>
</dbReference>
<comment type="catalytic activity">
    <reaction evidence="4 5 6">
        <text>an acyl phosphate + H2O = a carboxylate + phosphate + H(+)</text>
        <dbReference type="Rhea" id="RHEA:14965"/>
        <dbReference type="ChEBI" id="CHEBI:15377"/>
        <dbReference type="ChEBI" id="CHEBI:15378"/>
        <dbReference type="ChEBI" id="CHEBI:29067"/>
        <dbReference type="ChEBI" id="CHEBI:43474"/>
        <dbReference type="ChEBI" id="CHEBI:59918"/>
        <dbReference type="EC" id="3.6.1.7"/>
    </reaction>
</comment>
<evidence type="ECO:0000256" key="5">
    <source>
        <dbReference type="PROSITE-ProRule" id="PRU00520"/>
    </source>
</evidence>
<dbReference type="Proteomes" id="UP000237749">
    <property type="component" value="Unassembled WGS sequence"/>
</dbReference>
<dbReference type="EMBL" id="PTJA01000003">
    <property type="protein sequence ID" value="PPK82049.1"/>
    <property type="molecule type" value="Genomic_DNA"/>
</dbReference>
<dbReference type="InterPro" id="IPR001792">
    <property type="entry name" value="Acylphosphatase-like_dom"/>
</dbReference>
<keyword evidence="10" id="KW-1185">Reference proteome</keyword>
<dbReference type="OrthoDB" id="9808093at2"/>
<organism evidence="9 10">
    <name type="scientific">Lacrimispora xylanisolvens</name>
    <dbReference type="NCBI Taxonomy" id="384636"/>
    <lineage>
        <taxon>Bacteria</taxon>
        <taxon>Bacillati</taxon>
        <taxon>Bacillota</taxon>
        <taxon>Clostridia</taxon>
        <taxon>Lachnospirales</taxon>
        <taxon>Lachnospiraceae</taxon>
        <taxon>Lacrimispora</taxon>
    </lineage>
</organism>
<dbReference type="GO" id="GO:0003998">
    <property type="term" value="F:acylphosphatase activity"/>
    <property type="evidence" value="ECO:0007669"/>
    <property type="project" value="UniProtKB-EC"/>
</dbReference>
<evidence type="ECO:0000256" key="7">
    <source>
        <dbReference type="RuleBase" id="RU004168"/>
    </source>
</evidence>
<gene>
    <name evidence="9" type="ORF">BXY41_103262</name>
</gene>
<dbReference type="RefSeq" id="WP_104436102.1">
    <property type="nucleotide sequence ID" value="NZ_PTJA01000003.1"/>
</dbReference>
<evidence type="ECO:0000313" key="9">
    <source>
        <dbReference type="EMBL" id="PPK82049.1"/>
    </source>
</evidence>
<proteinExistence type="inferred from homology"/>
<dbReference type="PRINTS" id="PR00112">
    <property type="entry name" value="ACYLPHPHTASE"/>
</dbReference>
<feature type="active site" evidence="5">
    <location>
        <position position="22"/>
    </location>
</feature>
<evidence type="ECO:0000256" key="4">
    <source>
        <dbReference type="ARBA" id="ARBA00047645"/>
    </source>
</evidence>
<comment type="caution">
    <text evidence="9">The sequence shown here is derived from an EMBL/GenBank/DDBJ whole genome shotgun (WGS) entry which is preliminary data.</text>
</comment>
<dbReference type="Gene3D" id="3.30.70.100">
    <property type="match status" value="1"/>
</dbReference>
<dbReference type="PANTHER" id="PTHR47268:SF4">
    <property type="entry name" value="ACYLPHOSPHATASE"/>
    <property type="match status" value="1"/>
</dbReference>
<evidence type="ECO:0000256" key="1">
    <source>
        <dbReference type="ARBA" id="ARBA00005614"/>
    </source>
</evidence>
<name>A0A2S6HVT1_9FIRM</name>
<comment type="similarity">
    <text evidence="1 7">Belongs to the acylphosphatase family.</text>
</comment>
<accession>A0A2S6HVT1</accession>
<dbReference type="AlphaFoldDB" id="A0A2S6HVT1"/>
<feature type="domain" description="Acylphosphatase-like" evidence="8">
    <location>
        <begin position="7"/>
        <end position="91"/>
    </location>
</feature>
<feature type="active site" evidence="5">
    <location>
        <position position="40"/>
    </location>
</feature>
<evidence type="ECO:0000256" key="6">
    <source>
        <dbReference type="RuleBase" id="RU000553"/>
    </source>
</evidence>